<gene>
    <name evidence="1" type="ORF">LCGC14_0685800</name>
</gene>
<protein>
    <submittedName>
        <fullName evidence="1">Uncharacterized protein</fullName>
    </submittedName>
</protein>
<reference evidence="1" key="1">
    <citation type="journal article" date="2015" name="Nature">
        <title>Complex archaea that bridge the gap between prokaryotes and eukaryotes.</title>
        <authorList>
            <person name="Spang A."/>
            <person name="Saw J.H."/>
            <person name="Jorgensen S.L."/>
            <person name="Zaremba-Niedzwiedzka K."/>
            <person name="Martijn J."/>
            <person name="Lind A.E."/>
            <person name="van Eijk R."/>
            <person name="Schleper C."/>
            <person name="Guy L."/>
            <person name="Ettema T.J."/>
        </authorList>
    </citation>
    <scope>NUCLEOTIDE SEQUENCE</scope>
</reference>
<name>A0A0F9R781_9ZZZZ</name>
<comment type="caution">
    <text evidence="1">The sequence shown here is derived from an EMBL/GenBank/DDBJ whole genome shotgun (WGS) entry which is preliminary data.</text>
</comment>
<dbReference type="AlphaFoldDB" id="A0A0F9R781"/>
<proteinExistence type="predicted"/>
<organism evidence="1">
    <name type="scientific">marine sediment metagenome</name>
    <dbReference type="NCBI Taxonomy" id="412755"/>
    <lineage>
        <taxon>unclassified sequences</taxon>
        <taxon>metagenomes</taxon>
        <taxon>ecological metagenomes</taxon>
    </lineage>
</organism>
<accession>A0A0F9R781</accession>
<sequence>MVESLHPKELMSLGLNNKIEGYYMEENPRSLLIRLVDGRKFWVPKRFIDSKFSRKKNIKQEFIIENWILRKIGFI</sequence>
<evidence type="ECO:0000313" key="1">
    <source>
        <dbReference type="EMBL" id="KKN45172.1"/>
    </source>
</evidence>
<dbReference type="EMBL" id="LAZR01001408">
    <property type="protein sequence ID" value="KKN45172.1"/>
    <property type="molecule type" value="Genomic_DNA"/>
</dbReference>